<feature type="compositionally biased region" description="Basic residues" evidence="1">
    <location>
        <begin position="293"/>
        <end position="303"/>
    </location>
</feature>
<feature type="compositionally biased region" description="Low complexity" evidence="1">
    <location>
        <begin position="639"/>
        <end position="653"/>
    </location>
</feature>
<evidence type="ECO:0000313" key="5">
    <source>
        <dbReference type="RefSeq" id="XP_022242885.1"/>
    </source>
</evidence>
<protein>
    <submittedName>
        <fullName evidence="5">Mucin-4-like isoform X1</fullName>
    </submittedName>
</protein>
<dbReference type="SUPFAM" id="SSF103657">
    <property type="entry name" value="BAR/IMD domain-like"/>
    <property type="match status" value="1"/>
</dbReference>
<dbReference type="Gene3D" id="1.20.1270.60">
    <property type="entry name" value="Arfaptin homology (AH) domain/BAR domain"/>
    <property type="match status" value="1"/>
</dbReference>
<reference evidence="5" key="1">
    <citation type="submission" date="2025-08" db="UniProtKB">
        <authorList>
            <consortium name="RefSeq"/>
        </authorList>
    </citation>
    <scope>IDENTIFICATION</scope>
    <source>
        <tissue evidence="5">Muscle</tissue>
    </source>
</reference>
<dbReference type="RefSeq" id="XP_022242885.1">
    <property type="nucleotide sequence ID" value="XM_022387177.1"/>
</dbReference>
<feature type="domain" description="WH2" evidence="2">
    <location>
        <begin position="1086"/>
        <end position="1103"/>
    </location>
</feature>
<dbReference type="PANTHER" id="PTHR15708">
    <property type="entry name" value="ACTIN BUNDLING/MISSING IN METASTASIS-RELATED"/>
    <property type="match status" value="1"/>
</dbReference>
<keyword evidence="4" id="KW-1185">Reference proteome</keyword>
<feature type="region of interest" description="Disordered" evidence="1">
    <location>
        <begin position="252"/>
        <end position="324"/>
    </location>
</feature>
<feature type="region of interest" description="Disordered" evidence="1">
    <location>
        <begin position="552"/>
        <end position="660"/>
    </location>
</feature>
<dbReference type="Pfam" id="PF08397">
    <property type="entry name" value="IMD"/>
    <property type="match status" value="1"/>
</dbReference>
<dbReference type="GeneID" id="106460458"/>
<feature type="compositionally biased region" description="Low complexity" evidence="1">
    <location>
        <begin position="354"/>
        <end position="363"/>
    </location>
</feature>
<dbReference type="InterPro" id="IPR003124">
    <property type="entry name" value="WH2_dom"/>
</dbReference>
<dbReference type="Pfam" id="PF02205">
    <property type="entry name" value="WH2"/>
    <property type="match status" value="1"/>
</dbReference>
<dbReference type="InterPro" id="IPR027267">
    <property type="entry name" value="AH/BAR_dom_sf"/>
</dbReference>
<accession>A0ABM1SGY0</accession>
<organism evidence="4 5">
    <name type="scientific">Limulus polyphemus</name>
    <name type="common">Atlantic horseshoe crab</name>
    <dbReference type="NCBI Taxonomy" id="6850"/>
    <lineage>
        <taxon>Eukaryota</taxon>
        <taxon>Metazoa</taxon>
        <taxon>Ecdysozoa</taxon>
        <taxon>Arthropoda</taxon>
        <taxon>Chelicerata</taxon>
        <taxon>Merostomata</taxon>
        <taxon>Xiphosura</taxon>
        <taxon>Limulidae</taxon>
        <taxon>Limulus</taxon>
    </lineage>
</organism>
<evidence type="ECO:0000313" key="4">
    <source>
        <dbReference type="Proteomes" id="UP000694941"/>
    </source>
</evidence>
<dbReference type="PROSITE" id="PS51082">
    <property type="entry name" value="WH2"/>
    <property type="match status" value="1"/>
</dbReference>
<feature type="region of interest" description="Disordered" evidence="1">
    <location>
        <begin position="458"/>
        <end position="483"/>
    </location>
</feature>
<feature type="compositionally biased region" description="Polar residues" evidence="1">
    <location>
        <begin position="371"/>
        <end position="391"/>
    </location>
</feature>
<evidence type="ECO:0000259" key="2">
    <source>
        <dbReference type="PROSITE" id="PS51082"/>
    </source>
</evidence>
<evidence type="ECO:0000256" key="1">
    <source>
        <dbReference type="SAM" id="MobiDB-lite"/>
    </source>
</evidence>
<evidence type="ECO:0000259" key="3">
    <source>
        <dbReference type="PROSITE" id="PS51338"/>
    </source>
</evidence>
<dbReference type="InterPro" id="IPR030127">
    <property type="entry name" value="MTSS1/MTSS2"/>
</dbReference>
<feature type="compositionally biased region" description="Low complexity" evidence="1">
    <location>
        <begin position="598"/>
        <end position="613"/>
    </location>
</feature>
<feature type="compositionally biased region" description="Low complexity" evidence="1">
    <location>
        <begin position="265"/>
        <end position="292"/>
    </location>
</feature>
<dbReference type="Proteomes" id="UP000694941">
    <property type="component" value="Unplaced"/>
</dbReference>
<feature type="domain" description="IMD" evidence="3">
    <location>
        <begin position="1"/>
        <end position="252"/>
    </location>
</feature>
<gene>
    <name evidence="5" type="primary">LOC106460458</name>
</gene>
<name>A0ABM1SGY0_LIMPO</name>
<feature type="compositionally biased region" description="Polar residues" evidence="1">
    <location>
        <begin position="570"/>
        <end position="587"/>
    </location>
</feature>
<proteinExistence type="predicted"/>
<feature type="region of interest" description="Disordered" evidence="1">
    <location>
        <begin position="765"/>
        <end position="806"/>
    </location>
</feature>
<dbReference type="PROSITE" id="PS51338">
    <property type="entry name" value="IMD"/>
    <property type="match status" value="1"/>
</dbReference>
<sequence length="1114" mass="123115">METTVEKDCSALGGLFQLIITDLKGGTPVWEDFIGKAIKLHSQLRNTILASSVFLDSFQRVADMATGTKGATRDIGTALTRLCLRHRSVEARLKTFTSALMDCLVIPLQNKLEEWKKTATQLDKEHTKEYKRSRQEIKKKSTDTLRLQKKARKVSGKCEVQQTLDSALQDVNDKCLLLEETEKQAVRRAMIEERSRYCLFISYLKPVVEEELCMIQEITHVQEVLETLLKNSSDPYNLPQASEQVINDVKGSEGTWSFQTPPSSPSSIGSRKSSMCSISSLNSSSSGSTKSHSPSHHFRHRSLSQHPSLGGPLRLSSISSQDSGFTSQDTLFLRPLTPPPSKVLNQVCGFTDISSSSSSTSSTPPSPYTSVTATWPSQQDTHQAGHTTLPLTKSHRPHTISTAYERAGRVRPTLTVHTFKPLGQEQFLSSANDSTATSASTSKSGLTQLQAEKEMFTEQLPQLPKPPVPKRGESFTYKTPSIPEKPLSVKNKCTSMSTTPGVCTGLEDATRASSPPTYVNTSELAALATARSSDGPKKKELAAMIARSFHQLKEQHRPLSGTGHYRRQSDTTNIMSSFVDSKTSEGSSRFKGLSAEYSSHTSSLRRSSCKTSSKPPPPVRRSSTLSTPTHRKSSLGTGKSFSFSSPVSSPKSVRQQTLSREKVSKSSFIKISGMDGEGLTSPEEDFNTSRARLIQTLNAKLSQQQETFKDSQSKADFGNCYRKTSDTHLEELTLALEQQRVSDSPLYRRNSAENTILSKTSVCKNNTSGRINETKNHNLSSSKDMISHTSSHNLDSTGHTEPSDTHGITLTQKETLVQNFSVALANKQINSLHSVPSDNSFTSIDHDVFQFDVLPQQHSPCDPTSERENPLKQNFIEALNAKLAQKQKTEKRGSIQGQVHPKGLETHSPLHAARSEMIQQQKSEKQGSVQGHVLIDNLSTVHDVRSEMVQLQKSEKRGSVQGHFSIDDLSPLHAVQSNMVKQRKSGKQSSLQAQVQHQTVEINQPHHAMMSDFFQEKGERKSSLQGLVHHESTEDHSLCHVIRAGTDMQKRETTRAFGAGHPSQTEAAARVHYWLSKRGSIDLNTCRESLMNQIRQGTALKKVPTNDRSAPRFS</sequence>
<dbReference type="PANTHER" id="PTHR15708:SF4">
    <property type="entry name" value="FI21477P1-RELATED"/>
    <property type="match status" value="1"/>
</dbReference>
<feature type="region of interest" description="Disordered" evidence="1">
    <location>
        <begin position="354"/>
        <end position="394"/>
    </location>
</feature>
<dbReference type="InterPro" id="IPR013606">
    <property type="entry name" value="I-BAR_dom"/>
</dbReference>